<name>A0A6S7BVH6_9BURK</name>
<dbReference type="Proteomes" id="UP000494115">
    <property type="component" value="Unassembled WGS sequence"/>
</dbReference>
<keyword evidence="2" id="KW-1185">Reference proteome</keyword>
<gene>
    <name evidence="1" type="ORF">LMG28138_05499</name>
</gene>
<sequence length="204" mass="22741">MTRHDLEFHFKGRRDYVQGPDMLNEVGKTIRACMEGSLTGLDFAVHRMTHHNLALELAEGEAAPQAVDAVATLGFEVRGVRWNGRLVERAEMPVERIAYDEARVLQVCSLDAQARIIELKTAAPFSPIETIVSMNKALHVAVFPGTTQPWVFCRWRGPSWPLPEDLAGCRVQIRQAIGTRFTRSSVSLGETVIGQIDFSLRSPT</sequence>
<evidence type="ECO:0000313" key="1">
    <source>
        <dbReference type="EMBL" id="CAB3804352.1"/>
    </source>
</evidence>
<dbReference type="AlphaFoldDB" id="A0A6S7BVH6"/>
<accession>A0A6S7BVH6</accession>
<reference evidence="1 2" key="1">
    <citation type="submission" date="2020-04" db="EMBL/GenBank/DDBJ databases">
        <authorList>
            <person name="De Canck E."/>
        </authorList>
    </citation>
    <scope>NUCLEOTIDE SEQUENCE [LARGE SCALE GENOMIC DNA]</scope>
    <source>
        <strain evidence="1 2">LMG 28138</strain>
    </source>
</reference>
<dbReference type="RefSeq" id="WP_175108062.1">
    <property type="nucleotide sequence ID" value="NZ_CADIKM010000063.1"/>
</dbReference>
<protein>
    <submittedName>
        <fullName evidence="1">Uncharacterized protein</fullName>
    </submittedName>
</protein>
<evidence type="ECO:0000313" key="2">
    <source>
        <dbReference type="Proteomes" id="UP000494115"/>
    </source>
</evidence>
<proteinExistence type="predicted"/>
<dbReference type="EMBL" id="CADIKM010000063">
    <property type="protein sequence ID" value="CAB3804352.1"/>
    <property type="molecule type" value="Genomic_DNA"/>
</dbReference>
<organism evidence="1 2">
    <name type="scientific">Pararobbsia alpina</name>
    <dbReference type="NCBI Taxonomy" id="621374"/>
    <lineage>
        <taxon>Bacteria</taxon>
        <taxon>Pseudomonadati</taxon>
        <taxon>Pseudomonadota</taxon>
        <taxon>Betaproteobacteria</taxon>
        <taxon>Burkholderiales</taxon>
        <taxon>Burkholderiaceae</taxon>
        <taxon>Pararobbsia</taxon>
    </lineage>
</organism>